<proteinExistence type="predicted"/>
<feature type="compositionally biased region" description="Basic and acidic residues" evidence="2">
    <location>
        <begin position="983"/>
        <end position="1009"/>
    </location>
</feature>
<dbReference type="Proteomes" id="UP000825890">
    <property type="component" value="Unassembled WGS sequence"/>
</dbReference>
<keyword evidence="1" id="KW-0479">Metal-binding</keyword>
<feature type="domain" description="C2H2-type" evidence="3">
    <location>
        <begin position="354"/>
        <end position="382"/>
    </location>
</feature>
<feature type="compositionally biased region" description="Low complexity" evidence="2">
    <location>
        <begin position="968"/>
        <end position="979"/>
    </location>
</feature>
<keyword evidence="5" id="KW-1185">Reference proteome</keyword>
<dbReference type="PANTHER" id="PTHR35391:SF7">
    <property type="entry name" value="C2H2-TYPE DOMAIN-CONTAINING PROTEIN"/>
    <property type="match status" value="1"/>
</dbReference>
<feature type="compositionally biased region" description="Low complexity" evidence="2">
    <location>
        <begin position="802"/>
        <end position="811"/>
    </location>
</feature>
<reference evidence="4 5" key="1">
    <citation type="submission" date="2021-01" db="EMBL/GenBank/DDBJ databases">
        <title>Cercospora kikuchii MAFF 305040 whole genome shotgun sequence.</title>
        <authorList>
            <person name="Kashiwa T."/>
            <person name="Suzuki T."/>
        </authorList>
    </citation>
    <scope>NUCLEOTIDE SEQUENCE [LARGE SCALE GENOMIC DNA]</scope>
    <source>
        <strain evidence="4 5">MAFF 305040</strain>
    </source>
</reference>
<sequence length="1009" mass="113982">MTTSQYLPRGAIADRIDSCVAKFESTIERYQDKSQQSCVNSLKNEQFRFKAWISQAATDTRAVQNGLDYSLRDSEGLRDRLLSSLQKLADSLDQAYDATEDDNGQISAAAGNKDDEDDISLDFEFEPAPNDLGIPQTRHIANVVDQLYRLNLALRNPAGTDYLKSAEASAAFGYQHFDEEHVRQDFPSAPEFLIKRLAECISRRRQLLQHWQNNRPRHNHRTSDDPDSSIEDDESDFMGLGPSSEIAQTEASAVTISTLWRSTASVSSRPRLNSAPVLSLKLPPMPQPQGQGPMRCPICSCDVFVKTEKQWRIHVFDDLQPYICTNELCTNPHRAYSSPRQWQQHIISAHPISWRCPFDCDRVFTAVQDLEDHTVEHHKVKNDILTLKIISDACADPQEVASSSRCPLCQCVCPSQLHWFKHVQEHQQQLALFSLPQHLLVAASDDESDSAAIDETKSHHPKIHFVDPGDKEIRDTRSSLARAPSEPLSNDMRTEDSLTKAMEALQAVLRDELRTAEALDAILPMMLDLYSRMKRPRQQDNYEELQSRYMKLLAATMTGQPRGEPAAIMTKVSGSDGNLNSREDLRKQPLGALRKQTQNLNQSPQVQPPQLPSERAHQSFGEGSADGRVTDHVPSDASRPAPASPEGESSMLQIPRSSLLHDHEKYIAPVSFCDTLNNWFRFPFAVVRDWAAMQRCILLASKGTGEDQETLARDGKYSLVDSGGYVILPELWSDNVWPGTVVYMQMWVQPRKSSKSKIASKKGSRSHRRNSSPDDKKDRDDSSTEDKDIRTVSHHKEREALRPSLRRAASANENASKALGSIREEPPSNGSRVSWADSTIAREREREREYTDSESSRSRSRSRSRTRHHHRPGPAPRPLGPSDPIENIHGLHHNPFRYPPQPYVQDYDSDFDYRSENLHRSSRRGSEYPVADSGYYGTEYNKRPGSPVPLPARRSETDSGYGGSVRYPASALSSAVPSPHYTQLDDRRGRRRDTGSDRYAFEREVMVRR</sequence>
<dbReference type="PROSITE" id="PS00028">
    <property type="entry name" value="ZINC_FINGER_C2H2_1"/>
    <property type="match status" value="1"/>
</dbReference>
<feature type="compositionally biased region" description="Low complexity" evidence="2">
    <location>
        <begin position="635"/>
        <end position="645"/>
    </location>
</feature>
<evidence type="ECO:0000259" key="3">
    <source>
        <dbReference type="PROSITE" id="PS50157"/>
    </source>
</evidence>
<dbReference type="PANTHER" id="PTHR35391">
    <property type="entry name" value="C2H2-TYPE DOMAIN-CONTAINING PROTEIN-RELATED"/>
    <property type="match status" value="1"/>
</dbReference>
<gene>
    <name evidence="4" type="ORF">CKM354_000626200</name>
</gene>
<feature type="region of interest" description="Disordered" evidence="2">
    <location>
        <begin position="561"/>
        <end position="583"/>
    </location>
</feature>
<feature type="compositionally biased region" description="Acidic residues" evidence="2">
    <location>
        <begin position="225"/>
        <end position="236"/>
    </location>
</feature>
<organism evidence="4 5">
    <name type="scientific">Cercospora kikuchii</name>
    <dbReference type="NCBI Taxonomy" id="84275"/>
    <lineage>
        <taxon>Eukaryota</taxon>
        <taxon>Fungi</taxon>
        <taxon>Dikarya</taxon>
        <taxon>Ascomycota</taxon>
        <taxon>Pezizomycotina</taxon>
        <taxon>Dothideomycetes</taxon>
        <taxon>Dothideomycetidae</taxon>
        <taxon>Mycosphaerellales</taxon>
        <taxon>Mycosphaerellaceae</taxon>
        <taxon>Cercospora</taxon>
    </lineage>
</organism>
<feature type="region of interest" description="Disordered" evidence="2">
    <location>
        <begin position="211"/>
        <end position="236"/>
    </location>
</feature>
<feature type="compositionally biased region" description="Basic and acidic residues" evidence="2">
    <location>
        <begin position="771"/>
        <end position="801"/>
    </location>
</feature>
<dbReference type="EMBL" id="BOLY01000004">
    <property type="protein sequence ID" value="GIZ43016.1"/>
    <property type="molecule type" value="Genomic_DNA"/>
</dbReference>
<evidence type="ECO:0000256" key="2">
    <source>
        <dbReference type="SAM" id="MobiDB-lite"/>
    </source>
</evidence>
<dbReference type="GO" id="GO:0008270">
    <property type="term" value="F:zinc ion binding"/>
    <property type="evidence" value="ECO:0007669"/>
    <property type="project" value="UniProtKB-KW"/>
</dbReference>
<feature type="region of interest" description="Disordered" evidence="2">
    <location>
        <begin position="597"/>
        <end position="651"/>
    </location>
</feature>
<dbReference type="InterPro" id="IPR054464">
    <property type="entry name" value="ULD_fung"/>
</dbReference>
<dbReference type="AlphaFoldDB" id="A0A9P3CHT1"/>
<evidence type="ECO:0000256" key="1">
    <source>
        <dbReference type="PROSITE-ProRule" id="PRU00042"/>
    </source>
</evidence>
<keyword evidence="1" id="KW-0863">Zinc-finger</keyword>
<feature type="compositionally biased region" description="Basic and acidic residues" evidence="2">
    <location>
        <begin position="840"/>
        <end position="857"/>
    </location>
</feature>
<protein>
    <recommendedName>
        <fullName evidence="3">C2H2-type domain-containing protein</fullName>
    </recommendedName>
</protein>
<name>A0A9P3CHT1_9PEZI</name>
<dbReference type="PROSITE" id="PS50157">
    <property type="entry name" value="ZINC_FINGER_C2H2_2"/>
    <property type="match status" value="1"/>
</dbReference>
<evidence type="ECO:0000313" key="4">
    <source>
        <dbReference type="EMBL" id="GIZ43016.1"/>
    </source>
</evidence>
<dbReference type="Pfam" id="PF22893">
    <property type="entry name" value="ULD_2"/>
    <property type="match status" value="1"/>
</dbReference>
<dbReference type="OrthoDB" id="20872at2759"/>
<feature type="compositionally biased region" description="Basic residues" evidence="2">
    <location>
        <begin position="754"/>
        <end position="770"/>
    </location>
</feature>
<feature type="compositionally biased region" description="Basic residues" evidence="2">
    <location>
        <begin position="858"/>
        <end position="872"/>
    </location>
</feature>
<keyword evidence="1" id="KW-0862">Zinc</keyword>
<comment type="caution">
    <text evidence="4">The sequence shown here is derived from an EMBL/GenBank/DDBJ whole genome shotgun (WGS) entry which is preliminary data.</text>
</comment>
<evidence type="ECO:0000313" key="5">
    <source>
        <dbReference type="Proteomes" id="UP000825890"/>
    </source>
</evidence>
<dbReference type="InterPro" id="IPR013087">
    <property type="entry name" value="Znf_C2H2_type"/>
</dbReference>
<dbReference type="SMART" id="SM00355">
    <property type="entry name" value="ZnF_C2H2"/>
    <property type="match status" value="3"/>
</dbReference>
<feature type="region of interest" description="Disordered" evidence="2">
    <location>
        <begin position="754"/>
        <end position="1009"/>
    </location>
</feature>
<dbReference type="GeneID" id="68291837"/>
<dbReference type="RefSeq" id="XP_044657503.1">
    <property type="nucleotide sequence ID" value="XM_044801568.1"/>
</dbReference>
<accession>A0A9P3CHT1</accession>